<organism evidence="2 3">
    <name type="scientific">Phytohabitans maris</name>
    <dbReference type="NCBI Taxonomy" id="3071409"/>
    <lineage>
        <taxon>Bacteria</taxon>
        <taxon>Bacillati</taxon>
        <taxon>Actinomycetota</taxon>
        <taxon>Actinomycetes</taxon>
        <taxon>Micromonosporales</taxon>
        <taxon>Micromonosporaceae</taxon>
    </lineage>
</organism>
<gene>
    <name evidence="2" type="ORF">RB614_28790</name>
</gene>
<feature type="signal peptide" evidence="1">
    <location>
        <begin position="1"/>
        <end position="29"/>
    </location>
</feature>
<evidence type="ECO:0000313" key="2">
    <source>
        <dbReference type="EMBL" id="MDQ7908534.1"/>
    </source>
</evidence>
<feature type="chain" id="PRO_5046117210" evidence="1">
    <location>
        <begin position="30"/>
        <end position="1417"/>
    </location>
</feature>
<dbReference type="Proteomes" id="UP001230908">
    <property type="component" value="Unassembled WGS sequence"/>
</dbReference>
<evidence type="ECO:0000313" key="3">
    <source>
        <dbReference type="Proteomes" id="UP001230908"/>
    </source>
</evidence>
<keyword evidence="1" id="KW-0732">Signal</keyword>
<name>A0ABU0ZNB5_9ACTN</name>
<keyword evidence="3" id="KW-1185">Reference proteome</keyword>
<sequence length="1417" mass="145500">MRFRPVVAALATTLALSTVVLVAPGSAAAAGPLADLVLVETDTATTFGAVSLVTATTDGTPSTKNPVPLPATAQANHHPLTLDAGEPNAGHLNRSADGRYLTVAGWNREPGTGSDPGNHSVARVDARGGIDTTTTLGDSFNREFPNSVVSPDGQTFFASGQGKDSQDNSAIVRVRLGGNDPEAWTSSLMRTGTTARILDGDLYVATTWVSPYGIAKVGDGIPAAPAPYTAVFGSEIPGYFGSGMGDFTLLDVNPDVPGLDTAYVTDGGIMKLSFDGTRWTGQGQTRQLGDIDSFTARVVDGKAELFVVRGSGAGNQLVRVVDNAASGALPVYEEQVLKTAEGTRTFRGVDFAPDGWNPKPARPAPSTEVAVVEVNGASTANQSASVAIQRYATGNNAYRGQIQLPGTAGESGPAFTLPSNNNTAGGLRRSADGRYVTLAGNGNPVGPKAAAPTVVVRIDGQAQVANTVLPDAYAAASGVPYEVVTADGSAYWTSGTATSLRYAPHGASTSTQVEGFAPTSMAIVDGVLYAGGNQFGGSTAVYRYDSGLPTAADTRTAVVPNITYQNDFALLDADDEVAGPDLLYFSNPQGTLAKYALVDGAWTSVGSFPAGTAYAHLAAQTVLGGVELYATPADGSRLVKLVDTADRTAAPAIAAPVTMATATPGTVLRGVSFPPVGGWPAASGQPSARPSILASSTQVVGTALNPRNPTLGISLNDRDTPATQLTLTVTSSNQAVLPDAGITVDGTGAYRRLFFAPLVAGGSQLTIRVSDPQGNTTTTTATYTAEPAVADTSIFFYYGVDDVSSAVDVGDGYLLGVTDEENAPRLWKRQKPADVTGPGSAYRTIDIPGIGGGEYDYEGLAKVGDLIYLFASHGNDKGGGSEPERARFDVVRVTGTGANIQLTRVGGTETLKAQLLAWDAGNGHGLGADALGFVAGSRVGVIPNPPDGFNIEGVEAGPSSTSTLYLAFRAPTYVKNGKPHAVIVPVTNIDTYMTGEDAQAEFGAPIFLDLGGRSIRDIRKNADDDYVISAGPGNGNTSWALYTWNGRPNSKPVLDQLLPDENVDGTWETVPSVPSPMVAGAQIELLTDAGDADGRGRSFGKMFTLTGGPRPGHLVVYTQPAGAGATVTVDGVARDTGGLDGLALPDGQHRVCVQAPSGYTAPACQNVTISQTAGATLDMALTPTSGISARWNSGTIGNAPVTVTVDGVPVNDGTTGTVNARVAPGQRVICWSAVAGFNPPACQTRTFDPGVTYAVTGSYTANPDASAYSGPTGMLRVAQTANPVATTVVVDGKPRATWGLDWMRIAPGQHEVCFTDVPGYITPACRTVTVTGALTTTVEVAFTPAAVLQVSTDAPGPAQIFVNGVAYDGWGVWTYLPAGEVQVSFGAVPGRTTPPSQTVTLTPGQTTVVTGSYPPAS</sequence>
<dbReference type="RefSeq" id="WP_308715805.1">
    <property type="nucleotide sequence ID" value="NZ_JAVHUY010000031.1"/>
</dbReference>
<evidence type="ECO:0000256" key="1">
    <source>
        <dbReference type="SAM" id="SignalP"/>
    </source>
</evidence>
<comment type="caution">
    <text evidence="2">The sequence shown here is derived from an EMBL/GenBank/DDBJ whole genome shotgun (WGS) entry which is preliminary data.</text>
</comment>
<proteinExistence type="predicted"/>
<dbReference type="EMBL" id="JAVHUY010000031">
    <property type="protein sequence ID" value="MDQ7908534.1"/>
    <property type="molecule type" value="Genomic_DNA"/>
</dbReference>
<reference evidence="2 3" key="1">
    <citation type="submission" date="2023-08" db="EMBL/GenBank/DDBJ databases">
        <title>Phytohabitans sansha sp. nov., isolated from marine sediment.</title>
        <authorList>
            <person name="Zhao Y."/>
            <person name="Yi K."/>
        </authorList>
    </citation>
    <scope>NUCLEOTIDE SEQUENCE [LARGE SCALE GENOMIC DNA]</scope>
    <source>
        <strain evidence="2 3">ZYX-F-186</strain>
    </source>
</reference>
<protein>
    <submittedName>
        <fullName evidence="2">Uncharacterized protein</fullName>
    </submittedName>
</protein>
<accession>A0ABU0ZNB5</accession>